<dbReference type="AlphaFoldDB" id="A0AAJ0MD89"/>
<sequence length="715" mass="80416">MSSTKLHGTPQPPRPFQRSITAFLPDPLDFEDDSPGELIQVGQLCDICSPLRDWTMHRKTCTTALASCRKCSMGKERIWHHTTGAKLEESYRNGCHMCTQIWCCLLQDPDHEPGLLRTAGQVWLAPHKSLELHWANGKGPWPVFWNVHVQGRRGQWIGTGLQLNWHDGHRETTDSRSFARHDPGPWRSTRTASSFSWDLINSWIRQCVSSHPQCADSTDSVLPTRLLQVIRGTNMGEARYTIRLVDTATISNSNSQGGQMQYAALSYCWGSGTPFTLTKTSEPSLRIGVPANKLPRTIQHAVYTASKLGLSWLWVDSLCIVQDSPEDWTREADTMYDIYRGAFVTIAASGATDNTQGLFAQRDPLLYAPCWLDPSGHSRVPTLGAHSEDDAYWTRRKWPLNTRGWVLQETMLPPRTIQFGPFVSWQCRELAAHEFQRDRPTVYPTTQCGSFHEVITDSENVVPPNELTEIFWNETLVHYTEKSLSFPTDRLKAISGIIAGISRRMGWTNLNGLWEPFLLSEIQWRMFETATRTGLRPTWSWISVTGRAESTGPWITDGEHGSVMSTALTVVTVGAHPVDGYPALDLVGSPFLVRPVVKDGKRRPLDINPADPSLWRSLGLQSDSDIGEGSFEADVALEDGEEMEFLPLLSWVWTSDSEKAEIKGLVIKESTVVCGSYERAGIGRFRVRGERYKEAATRWQAWCLGSSSRRKVTLV</sequence>
<comment type="caution">
    <text evidence="2">The sequence shown here is derived from an EMBL/GenBank/DDBJ whole genome shotgun (WGS) entry which is preliminary data.</text>
</comment>
<dbReference type="PANTHER" id="PTHR33112">
    <property type="entry name" value="DOMAIN PROTEIN, PUTATIVE-RELATED"/>
    <property type="match status" value="1"/>
</dbReference>
<reference evidence="2" key="2">
    <citation type="submission" date="2023-06" db="EMBL/GenBank/DDBJ databases">
        <authorList>
            <consortium name="Lawrence Berkeley National Laboratory"/>
            <person name="Haridas S."/>
            <person name="Hensen N."/>
            <person name="Bonometti L."/>
            <person name="Westerberg I."/>
            <person name="Brannstrom I.O."/>
            <person name="Guillou S."/>
            <person name="Cros-Aarteil S."/>
            <person name="Calhoun S."/>
            <person name="Kuo A."/>
            <person name="Mondo S."/>
            <person name="Pangilinan J."/>
            <person name="Riley R."/>
            <person name="Labutti K."/>
            <person name="Andreopoulos B."/>
            <person name="Lipzen A."/>
            <person name="Chen C."/>
            <person name="Yanf M."/>
            <person name="Daum C."/>
            <person name="Ng V."/>
            <person name="Clum A."/>
            <person name="Steindorff A."/>
            <person name="Ohm R."/>
            <person name="Martin F."/>
            <person name="Silar P."/>
            <person name="Natvig D."/>
            <person name="Lalanne C."/>
            <person name="Gautier V."/>
            <person name="Ament-Velasquez S.L."/>
            <person name="Kruys A."/>
            <person name="Hutchinson M.I."/>
            <person name="Powell A.J."/>
            <person name="Barry K."/>
            <person name="Miller A.N."/>
            <person name="Grigoriev I.V."/>
            <person name="Debuchy R."/>
            <person name="Gladieux P."/>
            <person name="Thoren M.H."/>
            <person name="Johannesson H."/>
        </authorList>
    </citation>
    <scope>NUCLEOTIDE SEQUENCE</scope>
    <source>
        <strain evidence="2">CBS 955.72</strain>
    </source>
</reference>
<dbReference type="InterPro" id="IPR010730">
    <property type="entry name" value="HET"/>
</dbReference>
<evidence type="ECO:0000313" key="3">
    <source>
        <dbReference type="Proteomes" id="UP001275084"/>
    </source>
</evidence>
<dbReference type="Pfam" id="PF06985">
    <property type="entry name" value="HET"/>
    <property type="match status" value="1"/>
</dbReference>
<dbReference type="Proteomes" id="UP001275084">
    <property type="component" value="Unassembled WGS sequence"/>
</dbReference>
<keyword evidence="3" id="KW-1185">Reference proteome</keyword>
<organism evidence="2 3">
    <name type="scientific">Lasiosphaeria hispida</name>
    <dbReference type="NCBI Taxonomy" id="260671"/>
    <lineage>
        <taxon>Eukaryota</taxon>
        <taxon>Fungi</taxon>
        <taxon>Dikarya</taxon>
        <taxon>Ascomycota</taxon>
        <taxon>Pezizomycotina</taxon>
        <taxon>Sordariomycetes</taxon>
        <taxon>Sordariomycetidae</taxon>
        <taxon>Sordariales</taxon>
        <taxon>Lasiosphaeriaceae</taxon>
        <taxon>Lasiosphaeria</taxon>
    </lineage>
</organism>
<dbReference type="PANTHER" id="PTHR33112:SF16">
    <property type="entry name" value="HETEROKARYON INCOMPATIBILITY DOMAIN-CONTAINING PROTEIN"/>
    <property type="match status" value="1"/>
</dbReference>
<reference evidence="2" key="1">
    <citation type="journal article" date="2023" name="Mol. Phylogenet. Evol.">
        <title>Genome-scale phylogeny and comparative genomics of the fungal order Sordariales.</title>
        <authorList>
            <person name="Hensen N."/>
            <person name="Bonometti L."/>
            <person name="Westerberg I."/>
            <person name="Brannstrom I.O."/>
            <person name="Guillou S."/>
            <person name="Cros-Aarteil S."/>
            <person name="Calhoun S."/>
            <person name="Haridas S."/>
            <person name="Kuo A."/>
            <person name="Mondo S."/>
            <person name="Pangilinan J."/>
            <person name="Riley R."/>
            <person name="LaButti K."/>
            <person name="Andreopoulos B."/>
            <person name="Lipzen A."/>
            <person name="Chen C."/>
            <person name="Yan M."/>
            <person name="Daum C."/>
            <person name="Ng V."/>
            <person name="Clum A."/>
            <person name="Steindorff A."/>
            <person name="Ohm R.A."/>
            <person name="Martin F."/>
            <person name="Silar P."/>
            <person name="Natvig D.O."/>
            <person name="Lalanne C."/>
            <person name="Gautier V."/>
            <person name="Ament-Velasquez S.L."/>
            <person name="Kruys A."/>
            <person name="Hutchinson M.I."/>
            <person name="Powell A.J."/>
            <person name="Barry K."/>
            <person name="Miller A.N."/>
            <person name="Grigoriev I.V."/>
            <person name="Debuchy R."/>
            <person name="Gladieux P."/>
            <person name="Hiltunen Thoren M."/>
            <person name="Johannesson H."/>
        </authorList>
    </citation>
    <scope>NUCLEOTIDE SEQUENCE</scope>
    <source>
        <strain evidence="2">CBS 955.72</strain>
    </source>
</reference>
<proteinExistence type="predicted"/>
<feature type="domain" description="Heterokaryon incompatibility" evidence="1">
    <location>
        <begin position="262"/>
        <end position="409"/>
    </location>
</feature>
<dbReference type="EMBL" id="JAUIQD010000004">
    <property type="protein sequence ID" value="KAK3352221.1"/>
    <property type="molecule type" value="Genomic_DNA"/>
</dbReference>
<evidence type="ECO:0000259" key="1">
    <source>
        <dbReference type="Pfam" id="PF06985"/>
    </source>
</evidence>
<name>A0AAJ0MD89_9PEZI</name>
<evidence type="ECO:0000313" key="2">
    <source>
        <dbReference type="EMBL" id="KAK3352221.1"/>
    </source>
</evidence>
<protein>
    <submittedName>
        <fullName evidence="2">Heterokaryon incompatibility protein-domain-containing protein</fullName>
    </submittedName>
</protein>
<accession>A0AAJ0MD89</accession>
<gene>
    <name evidence="2" type="ORF">B0T25DRAFT_179996</name>
</gene>